<feature type="domain" description="NAD-dependent epimerase/dehydratase" evidence="1">
    <location>
        <begin position="3"/>
        <end position="235"/>
    </location>
</feature>
<dbReference type="Gene3D" id="3.40.50.720">
    <property type="entry name" value="NAD(P)-binding Rossmann-like Domain"/>
    <property type="match status" value="1"/>
</dbReference>
<dbReference type="SUPFAM" id="SSF51735">
    <property type="entry name" value="NAD(P)-binding Rossmann-fold domains"/>
    <property type="match status" value="1"/>
</dbReference>
<dbReference type="PANTHER" id="PTHR48079:SF6">
    <property type="entry name" value="NAD(P)-BINDING DOMAIN-CONTAINING PROTEIN-RELATED"/>
    <property type="match status" value="1"/>
</dbReference>
<dbReference type="Pfam" id="PF01370">
    <property type="entry name" value="Epimerase"/>
    <property type="match status" value="1"/>
</dbReference>
<dbReference type="RefSeq" id="WP_172191663.1">
    <property type="nucleotide sequence ID" value="NZ_CAWPPK010000041.1"/>
</dbReference>
<protein>
    <recommendedName>
        <fullName evidence="1">NAD-dependent epimerase/dehydratase domain-containing protein</fullName>
    </recommendedName>
</protein>
<organism evidence="2 3">
    <name type="scientific">Microcoleus asticus IPMA8</name>
    <dbReference type="NCBI Taxonomy" id="2563858"/>
    <lineage>
        <taxon>Bacteria</taxon>
        <taxon>Bacillati</taxon>
        <taxon>Cyanobacteriota</taxon>
        <taxon>Cyanophyceae</taxon>
        <taxon>Oscillatoriophycideae</taxon>
        <taxon>Oscillatoriales</taxon>
        <taxon>Microcoleaceae</taxon>
        <taxon>Microcoleus</taxon>
        <taxon>Microcoleus asticus</taxon>
    </lineage>
</organism>
<reference evidence="2 3" key="1">
    <citation type="journal article" date="2020" name="Sci. Rep.">
        <title>A novel cyanobacterial geosmin producer, revising GeoA distribution and dispersion patterns in Bacteria.</title>
        <authorList>
            <person name="Churro C."/>
            <person name="Semedo-Aguiar A.P."/>
            <person name="Silva A.D."/>
            <person name="Pereira-Leal J.B."/>
            <person name="Leite R.B."/>
        </authorList>
    </citation>
    <scope>NUCLEOTIDE SEQUENCE [LARGE SCALE GENOMIC DNA]</scope>
    <source>
        <strain evidence="2 3">IPMA8</strain>
    </source>
</reference>
<evidence type="ECO:0000313" key="2">
    <source>
        <dbReference type="EMBL" id="NQE37542.1"/>
    </source>
</evidence>
<accession>A0ABX2D4H1</accession>
<proteinExistence type="predicted"/>
<dbReference type="InterPro" id="IPR051783">
    <property type="entry name" value="NAD(P)-dependent_oxidoreduct"/>
</dbReference>
<evidence type="ECO:0000259" key="1">
    <source>
        <dbReference type="Pfam" id="PF01370"/>
    </source>
</evidence>
<dbReference type="PANTHER" id="PTHR48079">
    <property type="entry name" value="PROTEIN YEEZ"/>
    <property type="match status" value="1"/>
</dbReference>
<dbReference type="Proteomes" id="UP000702425">
    <property type="component" value="Unassembled WGS sequence"/>
</dbReference>
<dbReference type="InterPro" id="IPR001509">
    <property type="entry name" value="Epimerase_deHydtase"/>
</dbReference>
<dbReference type="InterPro" id="IPR036291">
    <property type="entry name" value="NAD(P)-bd_dom_sf"/>
</dbReference>
<sequence length="315" mass="33906">MRIFVAGATGAIGRPLLAQLHSAGHDVVALTRTPEKARILAEQGVEPAIADVFDADAVKAAVIRAQPEVVIEQLTSLPKTYTPETMQAAAALNDRIRLEGGANVLAAAQAAGVRRYIRQSIAFWAIPGTGLADEETPLALDASPAVADGTLTLKEIEHRLLGNPNLEGIVLRYGFFYGPGTWYATDGDVAEQVRQQQFPIVGNGEGVWSWVHIEDAAFATVAAVDRGNPGIYLIADDRPLEVRVWLPAYAQWLNAPPPPQVSVEDALRISGGDAVYYGTQLRGVSNGKAKRELNFQPRSLEWLVKTAVEEGQLTI</sequence>
<name>A0ABX2D4H1_9CYAN</name>
<keyword evidence="3" id="KW-1185">Reference proteome</keyword>
<evidence type="ECO:0000313" key="3">
    <source>
        <dbReference type="Proteomes" id="UP000702425"/>
    </source>
</evidence>
<dbReference type="EMBL" id="SRRZ01000135">
    <property type="protein sequence ID" value="NQE37542.1"/>
    <property type="molecule type" value="Genomic_DNA"/>
</dbReference>
<comment type="caution">
    <text evidence="2">The sequence shown here is derived from an EMBL/GenBank/DDBJ whole genome shotgun (WGS) entry which is preliminary data.</text>
</comment>
<gene>
    <name evidence="2" type="ORF">E5S67_05315</name>
</gene>